<gene>
    <name evidence="11" type="ORF">BDP27DRAFT_1326074</name>
</gene>
<keyword evidence="5 9" id="KW-0479">Metal-binding</keyword>
<protein>
    <submittedName>
        <fullName evidence="11">Cytochrome P450</fullName>
    </submittedName>
</protein>
<dbReference type="PRINTS" id="PR00463">
    <property type="entry name" value="EP450I"/>
</dbReference>
<dbReference type="SUPFAM" id="SSF48264">
    <property type="entry name" value="Cytochrome P450"/>
    <property type="match status" value="1"/>
</dbReference>
<dbReference type="GO" id="GO:0020037">
    <property type="term" value="F:heme binding"/>
    <property type="evidence" value="ECO:0007669"/>
    <property type="project" value="InterPro"/>
</dbReference>
<comment type="cofactor">
    <cofactor evidence="1 9">
        <name>heme</name>
        <dbReference type="ChEBI" id="CHEBI:30413"/>
    </cofactor>
</comment>
<evidence type="ECO:0000256" key="9">
    <source>
        <dbReference type="PIRSR" id="PIRSR602401-1"/>
    </source>
</evidence>
<dbReference type="CDD" id="cd11065">
    <property type="entry name" value="CYP64-like"/>
    <property type="match status" value="1"/>
</dbReference>
<dbReference type="GO" id="GO:0005506">
    <property type="term" value="F:iron ion binding"/>
    <property type="evidence" value="ECO:0007669"/>
    <property type="project" value="InterPro"/>
</dbReference>
<dbReference type="InterPro" id="IPR050364">
    <property type="entry name" value="Cytochrome_P450_fung"/>
</dbReference>
<dbReference type="Pfam" id="PF00067">
    <property type="entry name" value="p450"/>
    <property type="match status" value="1"/>
</dbReference>
<dbReference type="PANTHER" id="PTHR46300">
    <property type="entry name" value="P450, PUTATIVE (EUROFUNG)-RELATED-RELATED"/>
    <property type="match status" value="1"/>
</dbReference>
<reference evidence="11" key="1">
    <citation type="submission" date="2020-11" db="EMBL/GenBank/DDBJ databases">
        <authorList>
            <consortium name="DOE Joint Genome Institute"/>
            <person name="Ahrendt S."/>
            <person name="Riley R."/>
            <person name="Andreopoulos W."/>
            <person name="Labutti K."/>
            <person name="Pangilinan J."/>
            <person name="Ruiz-Duenas F.J."/>
            <person name="Barrasa J.M."/>
            <person name="Sanchez-Garcia M."/>
            <person name="Camarero S."/>
            <person name="Miyauchi S."/>
            <person name="Serrano A."/>
            <person name="Linde D."/>
            <person name="Babiker R."/>
            <person name="Drula E."/>
            <person name="Ayuso-Fernandez I."/>
            <person name="Pacheco R."/>
            <person name="Padilla G."/>
            <person name="Ferreira P."/>
            <person name="Barriuso J."/>
            <person name="Kellner H."/>
            <person name="Castanera R."/>
            <person name="Alfaro M."/>
            <person name="Ramirez L."/>
            <person name="Pisabarro A.G."/>
            <person name="Kuo A."/>
            <person name="Tritt A."/>
            <person name="Lipzen A."/>
            <person name="He G."/>
            <person name="Yan M."/>
            <person name="Ng V."/>
            <person name="Cullen D."/>
            <person name="Martin F."/>
            <person name="Rosso M.-N."/>
            <person name="Henrissat B."/>
            <person name="Hibbett D."/>
            <person name="Martinez A.T."/>
            <person name="Grigoriev I.V."/>
        </authorList>
    </citation>
    <scope>NUCLEOTIDE SEQUENCE</scope>
    <source>
        <strain evidence="11">AH 40177</strain>
    </source>
</reference>
<dbReference type="GO" id="GO:0016705">
    <property type="term" value="F:oxidoreductase activity, acting on paired donors, with incorporation or reduction of molecular oxygen"/>
    <property type="evidence" value="ECO:0007669"/>
    <property type="project" value="InterPro"/>
</dbReference>
<organism evidence="11 12">
    <name type="scientific">Rhodocollybia butyracea</name>
    <dbReference type="NCBI Taxonomy" id="206335"/>
    <lineage>
        <taxon>Eukaryota</taxon>
        <taxon>Fungi</taxon>
        <taxon>Dikarya</taxon>
        <taxon>Basidiomycota</taxon>
        <taxon>Agaricomycotina</taxon>
        <taxon>Agaricomycetes</taxon>
        <taxon>Agaricomycetidae</taxon>
        <taxon>Agaricales</taxon>
        <taxon>Marasmiineae</taxon>
        <taxon>Omphalotaceae</taxon>
        <taxon>Rhodocollybia</taxon>
    </lineage>
</organism>
<sequence>MLFWLALFCASIIFVFKLGKNIFYTKLHNLPLPPGPKASWFGKVKLPTSFAWRTYAEWRDTYGDMIYIYIFGNPILVLNSAQAISDLLEKRSVNYSSRPIRTMVVELIGWDWLFSSMPYGNIWKQHRNLFMKYFPSNGFHDRHRSLQAEEVHTLLRNLLHDPAQFSYYIRRTSAAIIVKLTYGINIDQHIDEGGDNYVTLADKAISSLRSAGLFGSFLVDYIPMLKHIPKWFPGAHWKRQALEWRKTVDKMANVPFNIAKTRMAQGNTVYSIVGEELEAIASGRTDGDEILIRNMAATTYTAGADTVVSSITSLLLAMCCSKPEVQNKAQRELDQLGRLPVFSDRSQLPYIECICHELLRWNPVVPLSLARCVSKEDEYRGYRIPKGTTVIPNVWAILHDPSVYPNPFEFDPERFMDPEKNAARGINTFPDAVFGFGRRTCPGRSFAFDLLWIAVASILAVFDISPPLNESGQPIHLEPLFSSGLIR</sequence>
<dbReference type="InterPro" id="IPR002401">
    <property type="entry name" value="Cyt_P450_E_grp-I"/>
</dbReference>
<dbReference type="InterPro" id="IPR017972">
    <property type="entry name" value="Cyt_P450_CS"/>
</dbReference>
<name>A0A9P5PU19_9AGAR</name>
<keyword evidence="8 10" id="KW-0503">Monooxygenase</keyword>
<evidence type="ECO:0000256" key="10">
    <source>
        <dbReference type="RuleBase" id="RU000461"/>
    </source>
</evidence>
<evidence type="ECO:0000256" key="4">
    <source>
        <dbReference type="ARBA" id="ARBA00022617"/>
    </source>
</evidence>
<comment type="similarity">
    <text evidence="3 10">Belongs to the cytochrome P450 family.</text>
</comment>
<evidence type="ECO:0000256" key="2">
    <source>
        <dbReference type="ARBA" id="ARBA00005179"/>
    </source>
</evidence>
<evidence type="ECO:0000313" key="11">
    <source>
        <dbReference type="EMBL" id="KAF9069142.1"/>
    </source>
</evidence>
<proteinExistence type="inferred from homology"/>
<dbReference type="Gene3D" id="1.10.630.10">
    <property type="entry name" value="Cytochrome P450"/>
    <property type="match status" value="1"/>
</dbReference>
<evidence type="ECO:0000256" key="8">
    <source>
        <dbReference type="ARBA" id="ARBA00023033"/>
    </source>
</evidence>
<dbReference type="EMBL" id="JADNRY010000054">
    <property type="protein sequence ID" value="KAF9069142.1"/>
    <property type="molecule type" value="Genomic_DNA"/>
</dbReference>
<dbReference type="OrthoDB" id="2789670at2759"/>
<evidence type="ECO:0000256" key="5">
    <source>
        <dbReference type="ARBA" id="ARBA00022723"/>
    </source>
</evidence>
<keyword evidence="12" id="KW-1185">Reference proteome</keyword>
<evidence type="ECO:0000313" key="12">
    <source>
        <dbReference type="Proteomes" id="UP000772434"/>
    </source>
</evidence>
<evidence type="ECO:0000256" key="3">
    <source>
        <dbReference type="ARBA" id="ARBA00010617"/>
    </source>
</evidence>
<evidence type="ECO:0000256" key="7">
    <source>
        <dbReference type="ARBA" id="ARBA00023004"/>
    </source>
</evidence>
<dbReference type="InterPro" id="IPR001128">
    <property type="entry name" value="Cyt_P450"/>
</dbReference>
<dbReference type="PROSITE" id="PS00086">
    <property type="entry name" value="CYTOCHROME_P450"/>
    <property type="match status" value="1"/>
</dbReference>
<keyword evidence="7 9" id="KW-0408">Iron</keyword>
<dbReference type="Proteomes" id="UP000772434">
    <property type="component" value="Unassembled WGS sequence"/>
</dbReference>
<dbReference type="PANTHER" id="PTHR46300:SF7">
    <property type="entry name" value="P450, PUTATIVE (EUROFUNG)-RELATED"/>
    <property type="match status" value="1"/>
</dbReference>
<accession>A0A9P5PU19</accession>
<comment type="pathway">
    <text evidence="2">Secondary metabolite biosynthesis.</text>
</comment>
<dbReference type="InterPro" id="IPR036396">
    <property type="entry name" value="Cyt_P450_sf"/>
</dbReference>
<feature type="binding site" description="axial binding residue" evidence="9">
    <location>
        <position position="441"/>
    </location>
    <ligand>
        <name>heme</name>
        <dbReference type="ChEBI" id="CHEBI:30413"/>
    </ligand>
    <ligandPart>
        <name>Fe</name>
        <dbReference type="ChEBI" id="CHEBI:18248"/>
    </ligandPart>
</feature>
<keyword evidence="6 10" id="KW-0560">Oxidoreductase</keyword>
<evidence type="ECO:0000256" key="1">
    <source>
        <dbReference type="ARBA" id="ARBA00001971"/>
    </source>
</evidence>
<dbReference type="AlphaFoldDB" id="A0A9P5PU19"/>
<dbReference type="GO" id="GO:0004497">
    <property type="term" value="F:monooxygenase activity"/>
    <property type="evidence" value="ECO:0007669"/>
    <property type="project" value="UniProtKB-KW"/>
</dbReference>
<keyword evidence="4 9" id="KW-0349">Heme</keyword>
<comment type="caution">
    <text evidence="11">The sequence shown here is derived from an EMBL/GenBank/DDBJ whole genome shotgun (WGS) entry which is preliminary data.</text>
</comment>
<evidence type="ECO:0000256" key="6">
    <source>
        <dbReference type="ARBA" id="ARBA00023002"/>
    </source>
</evidence>